<dbReference type="PROSITE" id="PS50940">
    <property type="entry name" value="CHIT_BIND_II"/>
    <property type="match status" value="1"/>
</dbReference>
<dbReference type="Proteomes" id="UP000037069">
    <property type="component" value="Unassembled WGS sequence"/>
</dbReference>
<feature type="signal peptide" evidence="2">
    <location>
        <begin position="1"/>
        <end position="18"/>
    </location>
</feature>
<proteinExistence type="predicted"/>
<accession>A0A0L0CSU7</accession>
<name>A0A0L0CSU7_LUCCU</name>
<dbReference type="InterPro" id="IPR002557">
    <property type="entry name" value="Chitin-bd_dom"/>
</dbReference>
<dbReference type="SUPFAM" id="SSF57625">
    <property type="entry name" value="Invertebrate chitin-binding proteins"/>
    <property type="match status" value="1"/>
</dbReference>
<sequence>MKAGLLLATLSLVAIAQAKKYELTCAKSELSIRWPSYESNSEYYICPRLFAKQMTVTCNPGEVFTFVLQSCTAPNRYIPAPAVEDLPLAAPMPSKPNKDGFLTPLEITNVPHPPVFNPLKPSPVVEMPALQPAVLPFEIPKPPVAALETPKHEEIKPVQKEEQVVAVVEEAPKPLAPLPPTPAPTPPVVANESIFVCTLVLALAHYAFAGVCDSNVDYNSTLITPCLGNDIIVLWPNYLNFNTYYKCVEFGKPQLMDCPPNTYFTYYFQQCTGCDNFIPAPTCEYLSQTTDVECVPLVKPTTAAPTTLKTTPSKTTPIVTTAPPSTPVPSTPTTNKPDPTTPKTTKPPKVTTTVNPSPPTGTGPTTNAPSSDIPLPPIASTVNTKYPTPPGMPPTPPSFGTPPSIVQPKN</sequence>
<dbReference type="GO" id="GO:0005576">
    <property type="term" value="C:extracellular region"/>
    <property type="evidence" value="ECO:0007669"/>
    <property type="project" value="InterPro"/>
</dbReference>
<dbReference type="STRING" id="7375.A0A0L0CSU7"/>
<gene>
    <name evidence="4" type="ORF">FF38_02749</name>
</gene>
<evidence type="ECO:0000256" key="1">
    <source>
        <dbReference type="SAM" id="MobiDB-lite"/>
    </source>
</evidence>
<evidence type="ECO:0000313" key="5">
    <source>
        <dbReference type="Proteomes" id="UP000037069"/>
    </source>
</evidence>
<evidence type="ECO:0000259" key="3">
    <source>
        <dbReference type="PROSITE" id="PS50940"/>
    </source>
</evidence>
<dbReference type="OMA" id="HESETHE"/>
<dbReference type="OrthoDB" id="8031570at2759"/>
<keyword evidence="2" id="KW-0732">Signal</keyword>
<evidence type="ECO:0000313" key="4">
    <source>
        <dbReference type="EMBL" id="KNC34474.1"/>
    </source>
</evidence>
<feature type="chain" id="PRO_5005536871" description="Chitin-binding type-2 domain-containing protein" evidence="2">
    <location>
        <begin position="19"/>
        <end position="410"/>
    </location>
</feature>
<comment type="caution">
    <text evidence="4">The sequence shown here is derived from an EMBL/GenBank/DDBJ whole genome shotgun (WGS) entry which is preliminary data.</text>
</comment>
<feature type="compositionally biased region" description="Low complexity" evidence="1">
    <location>
        <begin position="305"/>
        <end position="323"/>
    </location>
</feature>
<evidence type="ECO:0000256" key="2">
    <source>
        <dbReference type="SAM" id="SignalP"/>
    </source>
</evidence>
<dbReference type="EMBL" id="JRES01000062">
    <property type="protein sequence ID" value="KNC34474.1"/>
    <property type="molecule type" value="Genomic_DNA"/>
</dbReference>
<dbReference type="InterPro" id="IPR036508">
    <property type="entry name" value="Chitin-bd_dom_sf"/>
</dbReference>
<keyword evidence="5" id="KW-1185">Reference proteome</keyword>
<feature type="compositionally biased region" description="Low complexity" evidence="1">
    <location>
        <begin position="331"/>
        <end position="355"/>
    </location>
</feature>
<protein>
    <recommendedName>
        <fullName evidence="3">Chitin-binding type-2 domain-containing protein</fullName>
    </recommendedName>
</protein>
<reference evidence="4 5" key="1">
    <citation type="journal article" date="2015" name="Nat. Commun.">
        <title>Lucilia cuprina genome unlocks parasitic fly biology to underpin future interventions.</title>
        <authorList>
            <person name="Anstead C.A."/>
            <person name="Korhonen P.K."/>
            <person name="Young N.D."/>
            <person name="Hall R.S."/>
            <person name="Jex A.R."/>
            <person name="Murali S.C."/>
            <person name="Hughes D.S."/>
            <person name="Lee S.F."/>
            <person name="Perry T."/>
            <person name="Stroehlein A.J."/>
            <person name="Ansell B.R."/>
            <person name="Breugelmans B."/>
            <person name="Hofmann A."/>
            <person name="Qu J."/>
            <person name="Dugan S."/>
            <person name="Lee S.L."/>
            <person name="Chao H."/>
            <person name="Dinh H."/>
            <person name="Han Y."/>
            <person name="Doddapaneni H.V."/>
            <person name="Worley K.C."/>
            <person name="Muzny D.M."/>
            <person name="Ioannidis P."/>
            <person name="Waterhouse R.M."/>
            <person name="Zdobnov E.M."/>
            <person name="James P.J."/>
            <person name="Bagnall N.H."/>
            <person name="Kotze A.C."/>
            <person name="Gibbs R.A."/>
            <person name="Richards S."/>
            <person name="Batterham P."/>
            <person name="Gasser R.B."/>
        </authorList>
    </citation>
    <scope>NUCLEOTIDE SEQUENCE [LARGE SCALE GENOMIC DNA]</scope>
    <source>
        <strain evidence="4 5">LS</strain>
        <tissue evidence="4">Full body</tissue>
    </source>
</reference>
<feature type="domain" description="Chitin-binding type-2" evidence="3">
    <location>
        <begin position="223"/>
        <end position="285"/>
    </location>
</feature>
<dbReference type="GO" id="GO:0008061">
    <property type="term" value="F:chitin binding"/>
    <property type="evidence" value="ECO:0007669"/>
    <property type="project" value="InterPro"/>
</dbReference>
<organism evidence="4 5">
    <name type="scientific">Lucilia cuprina</name>
    <name type="common">Green bottle fly</name>
    <name type="synonym">Australian sheep blowfly</name>
    <dbReference type="NCBI Taxonomy" id="7375"/>
    <lineage>
        <taxon>Eukaryota</taxon>
        <taxon>Metazoa</taxon>
        <taxon>Ecdysozoa</taxon>
        <taxon>Arthropoda</taxon>
        <taxon>Hexapoda</taxon>
        <taxon>Insecta</taxon>
        <taxon>Pterygota</taxon>
        <taxon>Neoptera</taxon>
        <taxon>Endopterygota</taxon>
        <taxon>Diptera</taxon>
        <taxon>Brachycera</taxon>
        <taxon>Muscomorpha</taxon>
        <taxon>Oestroidea</taxon>
        <taxon>Calliphoridae</taxon>
        <taxon>Luciliinae</taxon>
        <taxon>Lucilia</taxon>
    </lineage>
</organism>
<dbReference type="AlphaFoldDB" id="A0A0L0CSU7"/>
<feature type="region of interest" description="Disordered" evidence="1">
    <location>
        <begin position="305"/>
        <end position="410"/>
    </location>
</feature>
<feature type="compositionally biased region" description="Pro residues" evidence="1">
    <location>
        <begin position="387"/>
        <end position="400"/>
    </location>
</feature>